<sequence length="132" mass="15630">MKSFFTMAEEVQRKMQMELDKYKQIQKEYQRAVSIRQQLDGQLSENTFVKDELDMLKPGAEVFKLIGPVLLKQSLEEAKQTVLKRMEFIKGELKRQEDLLQDLDKKQDAHRETLNKLQQQFQHMQVKAAMKA</sequence>
<dbReference type="AlphaFoldDB" id="A0A8K0NYG6"/>
<dbReference type="GO" id="GO:0051082">
    <property type="term" value="F:unfolded protein binding"/>
    <property type="evidence" value="ECO:0007669"/>
    <property type="project" value="InterPro"/>
</dbReference>
<evidence type="ECO:0000256" key="1">
    <source>
        <dbReference type="ARBA" id="ARBA00008045"/>
    </source>
</evidence>
<accession>A0A8K0NYG6</accession>
<dbReference type="InterPro" id="IPR009053">
    <property type="entry name" value="Prefoldin"/>
</dbReference>
<dbReference type="Gene3D" id="1.10.287.370">
    <property type="match status" value="1"/>
</dbReference>
<reference evidence="6" key="1">
    <citation type="submission" date="2013-04" db="EMBL/GenBank/DDBJ databases">
        <authorList>
            <person name="Qu J."/>
            <person name="Murali S.C."/>
            <person name="Bandaranaike D."/>
            <person name="Bellair M."/>
            <person name="Blankenburg K."/>
            <person name="Chao H."/>
            <person name="Dinh H."/>
            <person name="Doddapaneni H."/>
            <person name="Downs B."/>
            <person name="Dugan-Rocha S."/>
            <person name="Elkadiri S."/>
            <person name="Gnanaolivu R.D."/>
            <person name="Hernandez B."/>
            <person name="Javaid M."/>
            <person name="Jayaseelan J.C."/>
            <person name="Lee S."/>
            <person name="Li M."/>
            <person name="Ming W."/>
            <person name="Munidasa M."/>
            <person name="Muniz J."/>
            <person name="Nguyen L."/>
            <person name="Ongeri F."/>
            <person name="Osuji N."/>
            <person name="Pu L.-L."/>
            <person name="Puazo M."/>
            <person name="Qu C."/>
            <person name="Quiroz J."/>
            <person name="Raj R."/>
            <person name="Weissenberger G."/>
            <person name="Xin Y."/>
            <person name="Zou X."/>
            <person name="Han Y."/>
            <person name="Richards S."/>
            <person name="Worley K."/>
            <person name="Muzny D."/>
            <person name="Gibbs R."/>
        </authorList>
    </citation>
    <scope>NUCLEOTIDE SEQUENCE</scope>
    <source>
        <strain evidence="6">Sampled in the wild</strain>
    </source>
</reference>
<comment type="similarity">
    <text evidence="1">Belongs to the prefoldin subunit beta family.</text>
</comment>
<evidence type="ECO:0000313" key="7">
    <source>
        <dbReference type="Proteomes" id="UP000792457"/>
    </source>
</evidence>
<evidence type="ECO:0000256" key="2">
    <source>
        <dbReference type="ARBA" id="ARBA00011695"/>
    </source>
</evidence>
<dbReference type="EMBL" id="KZ308271">
    <property type="protein sequence ID" value="KAG8226173.1"/>
    <property type="molecule type" value="Genomic_DNA"/>
</dbReference>
<comment type="caution">
    <text evidence="6">The sequence shown here is derived from an EMBL/GenBank/DDBJ whole genome shotgun (WGS) entry which is preliminary data.</text>
</comment>
<dbReference type="PANTHER" id="PTHR21431:SF0">
    <property type="entry name" value="PREFOLDIN SUBUNIT 6"/>
    <property type="match status" value="1"/>
</dbReference>
<name>A0A8K0NYG6_LADFU</name>
<keyword evidence="5" id="KW-0175">Coiled coil</keyword>
<comment type="subunit">
    <text evidence="2">Heterohexamer of two PFD-alpha type and four PFD-beta type subunits.</text>
</comment>
<dbReference type="PANTHER" id="PTHR21431">
    <property type="entry name" value="PREFOLDIN SUBUNIT 6"/>
    <property type="match status" value="1"/>
</dbReference>
<dbReference type="SUPFAM" id="SSF46579">
    <property type="entry name" value="Prefoldin"/>
    <property type="match status" value="1"/>
</dbReference>
<keyword evidence="7" id="KW-1185">Reference proteome</keyword>
<keyword evidence="3" id="KW-0143">Chaperone</keyword>
<dbReference type="FunFam" id="1.10.287.370:FF:000003">
    <property type="entry name" value="Prefoldin subunit 6"/>
    <property type="match status" value="1"/>
</dbReference>
<dbReference type="Pfam" id="PF01920">
    <property type="entry name" value="Prefoldin_2"/>
    <property type="match status" value="1"/>
</dbReference>
<dbReference type="Proteomes" id="UP000792457">
    <property type="component" value="Unassembled WGS sequence"/>
</dbReference>
<dbReference type="GO" id="GO:0005737">
    <property type="term" value="C:cytoplasm"/>
    <property type="evidence" value="ECO:0007669"/>
    <property type="project" value="TreeGrafter"/>
</dbReference>
<dbReference type="GO" id="GO:0006457">
    <property type="term" value="P:protein folding"/>
    <property type="evidence" value="ECO:0007669"/>
    <property type="project" value="InterPro"/>
</dbReference>
<dbReference type="GO" id="GO:0051131">
    <property type="term" value="P:chaperone-mediated protein complex assembly"/>
    <property type="evidence" value="ECO:0007669"/>
    <property type="project" value="TreeGrafter"/>
</dbReference>
<gene>
    <name evidence="6" type="ORF">J437_LFUL012348</name>
</gene>
<proteinExistence type="inferred from homology"/>
<protein>
    <recommendedName>
        <fullName evidence="4">Probable prefoldin subunit 6</fullName>
    </recommendedName>
</protein>
<feature type="coiled-coil region" evidence="5">
    <location>
        <begin position="86"/>
        <end position="120"/>
    </location>
</feature>
<reference evidence="6" key="2">
    <citation type="submission" date="2017-10" db="EMBL/GenBank/DDBJ databases">
        <title>Ladona fulva Genome sequencing and assembly.</title>
        <authorList>
            <person name="Murali S."/>
            <person name="Richards S."/>
            <person name="Bandaranaike D."/>
            <person name="Bellair M."/>
            <person name="Blankenburg K."/>
            <person name="Chao H."/>
            <person name="Dinh H."/>
            <person name="Doddapaneni H."/>
            <person name="Dugan-Rocha S."/>
            <person name="Elkadiri S."/>
            <person name="Gnanaolivu R."/>
            <person name="Hernandez B."/>
            <person name="Skinner E."/>
            <person name="Javaid M."/>
            <person name="Lee S."/>
            <person name="Li M."/>
            <person name="Ming W."/>
            <person name="Munidasa M."/>
            <person name="Muniz J."/>
            <person name="Nguyen L."/>
            <person name="Hughes D."/>
            <person name="Osuji N."/>
            <person name="Pu L.-L."/>
            <person name="Puazo M."/>
            <person name="Qu C."/>
            <person name="Quiroz J."/>
            <person name="Raj R."/>
            <person name="Weissenberger G."/>
            <person name="Xin Y."/>
            <person name="Zou X."/>
            <person name="Han Y."/>
            <person name="Worley K."/>
            <person name="Muzny D."/>
            <person name="Gibbs R."/>
        </authorList>
    </citation>
    <scope>NUCLEOTIDE SEQUENCE</scope>
    <source>
        <strain evidence="6">Sampled in the wild</strain>
    </source>
</reference>
<dbReference type="OrthoDB" id="248120at2759"/>
<dbReference type="InterPro" id="IPR002777">
    <property type="entry name" value="PFD_beta-like"/>
</dbReference>
<evidence type="ECO:0000256" key="3">
    <source>
        <dbReference type="ARBA" id="ARBA00023186"/>
    </source>
</evidence>
<evidence type="ECO:0000256" key="5">
    <source>
        <dbReference type="SAM" id="Coils"/>
    </source>
</evidence>
<evidence type="ECO:0000256" key="4">
    <source>
        <dbReference type="ARBA" id="ARBA00072592"/>
    </source>
</evidence>
<dbReference type="GO" id="GO:0016272">
    <property type="term" value="C:prefoldin complex"/>
    <property type="evidence" value="ECO:0007669"/>
    <property type="project" value="InterPro"/>
</dbReference>
<dbReference type="GO" id="GO:0051087">
    <property type="term" value="F:protein-folding chaperone binding"/>
    <property type="evidence" value="ECO:0007669"/>
    <property type="project" value="TreeGrafter"/>
</dbReference>
<dbReference type="CDD" id="cd23161">
    <property type="entry name" value="Prefoldin_6"/>
    <property type="match status" value="1"/>
</dbReference>
<evidence type="ECO:0000313" key="6">
    <source>
        <dbReference type="EMBL" id="KAG8226173.1"/>
    </source>
</evidence>
<organism evidence="6 7">
    <name type="scientific">Ladona fulva</name>
    <name type="common">Scarce chaser dragonfly</name>
    <name type="synonym">Libellula fulva</name>
    <dbReference type="NCBI Taxonomy" id="123851"/>
    <lineage>
        <taxon>Eukaryota</taxon>
        <taxon>Metazoa</taxon>
        <taxon>Ecdysozoa</taxon>
        <taxon>Arthropoda</taxon>
        <taxon>Hexapoda</taxon>
        <taxon>Insecta</taxon>
        <taxon>Pterygota</taxon>
        <taxon>Palaeoptera</taxon>
        <taxon>Odonata</taxon>
        <taxon>Epiprocta</taxon>
        <taxon>Anisoptera</taxon>
        <taxon>Libelluloidea</taxon>
        <taxon>Libellulidae</taxon>
        <taxon>Ladona</taxon>
    </lineage>
</organism>